<evidence type="ECO:0000313" key="3">
    <source>
        <dbReference type="Proteomes" id="UP000253729"/>
    </source>
</evidence>
<keyword evidence="1" id="KW-1133">Transmembrane helix</keyword>
<accession>A0A3F3Q040</accession>
<name>A0A3F3Q040_9EURO</name>
<keyword evidence="1" id="KW-0812">Transmembrane</keyword>
<keyword evidence="1" id="KW-0472">Membrane</keyword>
<gene>
    <name evidence="2" type="ORF">BDQ94DRAFT_144669</name>
</gene>
<sequence>MYWFTAYVASPFQSRSCDEDYRCRTHVCGIWFRYLSIYLFIRLLTGCVFALLIGAGYVGTVPNQSVPVSSRTNQWLYL</sequence>
<dbReference type="GeneID" id="38134845"/>
<reference evidence="2 3" key="1">
    <citation type="submission" date="2018-07" db="EMBL/GenBank/DDBJ databases">
        <title>The genomes of Aspergillus section Nigri reveals drivers in fungal speciation.</title>
        <authorList>
            <consortium name="DOE Joint Genome Institute"/>
            <person name="Vesth T.C."/>
            <person name="Nybo J."/>
            <person name="Theobald S."/>
            <person name="Brandl J."/>
            <person name="Frisvad J.C."/>
            <person name="Nielsen K.F."/>
            <person name="Lyhne E.K."/>
            <person name="Kogle M.E."/>
            <person name="Kuo A."/>
            <person name="Riley R."/>
            <person name="Clum A."/>
            <person name="Nolan M."/>
            <person name="Lipzen A."/>
            <person name="Salamov A."/>
            <person name="Henrissat B."/>
            <person name="Wiebenga A."/>
            <person name="De vries R.P."/>
            <person name="Grigoriev I.V."/>
            <person name="Mortensen U.H."/>
            <person name="Andersen M.R."/>
            <person name="Baker S.E."/>
        </authorList>
    </citation>
    <scope>NUCLEOTIDE SEQUENCE [LARGE SCALE GENOMIC DNA]</scope>
    <source>
        <strain evidence="2 3">CBS 139.54b</strain>
    </source>
</reference>
<protein>
    <submittedName>
        <fullName evidence="2">Uncharacterized protein</fullName>
    </submittedName>
</protein>
<dbReference type="Proteomes" id="UP000253729">
    <property type="component" value="Unassembled WGS sequence"/>
</dbReference>
<evidence type="ECO:0000313" key="2">
    <source>
        <dbReference type="EMBL" id="RDH32593.1"/>
    </source>
</evidence>
<organism evidence="2 3">
    <name type="scientific">Aspergillus welwitschiae</name>
    <dbReference type="NCBI Taxonomy" id="1341132"/>
    <lineage>
        <taxon>Eukaryota</taxon>
        <taxon>Fungi</taxon>
        <taxon>Dikarya</taxon>
        <taxon>Ascomycota</taxon>
        <taxon>Pezizomycotina</taxon>
        <taxon>Eurotiomycetes</taxon>
        <taxon>Eurotiomycetidae</taxon>
        <taxon>Eurotiales</taxon>
        <taxon>Aspergillaceae</taxon>
        <taxon>Aspergillus</taxon>
        <taxon>Aspergillus subgen. Circumdati</taxon>
    </lineage>
</organism>
<dbReference type="RefSeq" id="XP_026625615.1">
    <property type="nucleotide sequence ID" value="XM_026766489.1"/>
</dbReference>
<proteinExistence type="predicted"/>
<dbReference type="AlphaFoldDB" id="A0A3F3Q040"/>
<keyword evidence="3" id="KW-1185">Reference proteome</keyword>
<feature type="transmembrane region" description="Helical" evidence="1">
    <location>
        <begin position="39"/>
        <end position="59"/>
    </location>
</feature>
<dbReference type="EMBL" id="KZ852049">
    <property type="protein sequence ID" value="RDH32593.1"/>
    <property type="molecule type" value="Genomic_DNA"/>
</dbReference>
<evidence type="ECO:0000256" key="1">
    <source>
        <dbReference type="SAM" id="Phobius"/>
    </source>
</evidence>